<dbReference type="InterPro" id="IPR011037">
    <property type="entry name" value="Pyrv_Knase-like_insert_dom_sf"/>
</dbReference>
<sequence>MTGIEKRPVDGRVRITTYGVEGNGCGDTVNHGDAFMRVYAYSVEDYRWWETELGATLPPGHFAEQLTTEGIDLNAALVGETWRVGTAVLQIAHVRTPCLTFKGWMGHTGHDNTAWVRRFALAGRPGPYFRVLEEGSVAAGDPIVVLERPDHDVTVATMFRALLVEPRLLPRLLAVDGLKGWVRERAEAAVARSDPS</sequence>
<dbReference type="Gene3D" id="2.40.33.20">
    <property type="entry name" value="PK beta-barrel domain-like"/>
    <property type="match status" value="1"/>
</dbReference>
<evidence type="ECO:0000259" key="1">
    <source>
        <dbReference type="PROSITE" id="PS51340"/>
    </source>
</evidence>
<dbReference type="PANTHER" id="PTHR30212">
    <property type="entry name" value="PROTEIN YIIM"/>
    <property type="match status" value="1"/>
</dbReference>
<name>A0A3N0GPI8_9ACTN</name>
<feature type="domain" description="MOSC" evidence="1">
    <location>
        <begin position="7"/>
        <end position="146"/>
    </location>
</feature>
<protein>
    <submittedName>
        <fullName evidence="2">MOSC domain-containing protein</fullName>
    </submittedName>
</protein>
<dbReference type="InterPro" id="IPR005302">
    <property type="entry name" value="MoCF_Sase_C"/>
</dbReference>
<organism evidence="2 3">
    <name type="scientific">Nocardioides pocheonensis</name>
    <dbReference type="NCBI Taxonomy" id="661485"/>
    <lineage>
        <taxon>Bacteria</taxon>
        <taxon>Bacillati</taxon>
        <taxon>Actinomycetota</taxon>
        <taxon>Actinomycetes</taxon>
        <taxon>Propionibacteriales</taxon>
        <taxon>Nocardioidaceae</taxon>
        <taxon>Nocardioides</taxon>
    </lineage>
</organism>
<dbReference type="GO" id="GO:0030151">
    <property type="term" value="F:molybdenum ion binding"/>
    <property type="evidence" value="ECO:0007669"/>
    <property type="project" value="InterPro"/>
</dbReference>
<evidence type="ECO:0000313" key="2">
    <source>
        <dbReference type="EMBL" id="RNM14393.1"/>
    </source>
</evidence>
<proteinExistence type="predicted"/>
<evidence type="ECO:0000313" key="3">
    <source>
        <dbReference type="Proteomes" id="UP000279994"/>
    </source>
</evidence>
<dbReference type="AlphaFoldDB" id="A0A3N0GPI8"/>
<dbReference type="Pfam" id="PF03473">
    <property type="entry name" value="MOSC"/>
    <property type="match status" value="1"/>
</dbReference>
<keyword evidence="3" id="KW-1185">Reference proteome</keyword>
<dbReference type="EMBL" id="RJSF01000040">
    <property type="protein sequence ID" value="RNM14393.1"/>
    <property type="molecule type" value="Genomic_DNA"/>
</dbReference>
<dbReference type="PROSITE" id="PS51340">
    <property type="entry name" value="MOSC"/>
    <property type="match status" value="1"/>
</dbReference>
<dbReference type="Proteomes" id="UP000279994">
    <property type="component" value="Unassembled WGS sequence"/>
</dbReference>
<comment type="caution">
    <text evidence="2">The sequence shown here is derived from an EMBL/GenBank/DDBJ whole genome shotgun (WGS) entry which is preliminary data.</text>
</comment>
<reference evidence="2 3" key="1">
    <citation type="submission" date="2018-11" db="EMBL/GenBank/DDBJ databases">
        <authorList>
            <person name="Li F."/>
        </authorList>
    </citation>
    <scope>NUCLEOTIDE SEQUENCE [LARGE SCALE GENOMIC DNA]</scope>
    <source>
        <strain evidence="2 3">Gsoil 818</strain>
    </source>
</reference>
<dbReference type="PANTHER" id="PTHR30212:SF2">
    <property type="entry name" value="PROTEIN YIIM"/>
    <property type="match status" value="1"/>
</dbReference>
<gene>
    <name evidence="2" type="ORF">EFL26_12920</name>
</gene>
<dbReference type="GO" id="GO:0030170">
    <property type="term" value="F:pyridoxal phosphate binding"/>
    <property type="evidence" value="ECO:0007669"/>
    <property type="project" value="InterPro"/>
</dbReference>
<dbReference type="SUPFAM" id="SSF50800">
    <property type="entry name" value="PK beta-barrel domain-like"/>
    <property type="match status" value="1"/>
</dbReference>
<dbReference type="InterPro" id="IPR052353">
    <property type="entry name" value="Benzoxazolinone_Detox_Enz"/>
</dbReference>
<accession>A0A3N0GPI8</accession>
<dbReference type="OrthoDB" id="9786134at2"/>
<dbReference type="GO" id="GO:0003824">
    <property type="term" value="F:catalytic activity"/>
    <property type="evidence" value="ECO:0007669"/>
    <property type="project" value="InterPro"/>
</dbReference>